<gene>
    <name evidence="1" type="ORF">EDS130_LOCUS40397</name>
</gene>
<sequence length="473" mass="52799">MGEGIDQTYLIGYNEITIFVAQKLNVDDTSLDVQVVPPHQTDVGRQVQAILRYDPTQKRPAFGSDTYEIYQTPPTDRNTTLVESGVIRLPLSSRTQFGKGDPFVVQYGFRGHTIYVEDSTDLAVESITIYTSWGMDFFTVRAGHLQVKNYHVLPRDNRWVSTIVDCMHFIDTREYVSLIDSECYAMGDDGLNVHAVFFLVTEVIDTQTIIIQAKNSYVFINFDVGINLEFSSNQEPFVVHGNGLVASISSTNSSDSIKISFTNPVNVNNWACGTDTPLLTTRNFTVVNNRARGVLLETRNIDIRQSLFYRTSGHAVLIQPSMYWNEGPEAQNVSLIGNIYMENNEGIAQGKAVIAILPDPVDLVPVINDIRIESSSFYLGLSSQGLLQSDNMNSLYLTGNYIDTNMSTPLISICNYRNISATNNCVVNKQTQITEYYTFDQTNPCSMNLSSLIDLPLSAFNASFPPPVLINKN</sequence>
<evidence type="ECO:0000313" key="2">
    <source>
        <dbReference type="Proteomes" id="UP000663852"/>
    </source>
</evidence>
<organism evidence="1 2">
    <name type="scientific">Adineta ricciae</name>
    <name type="common">Rotifer</name>
    <dbReference type="NCBI Taxonomy" id="249248"/>
    <lineage>
        <taxon>Eukaryota</taxon>
        <taxon>Metazoa</taxon>
        <taxon>Spiralia</taxon>
        <taxon>Gnathifera</taxon>
        <taxon>Rotifera</taxon>
        <taxon>Eurotatoria</taxon>
        <taxon>Bdelloidea</taxon>
        <taxon>Adinetida</taxon>
        <taxon>Adinetidae</taxon>
        <taxon>Adineta</taxon>
    </lineage>
</organism>
<proteinExistence type="predicted"/>
<accession>A0A815QLF9</accession>
<comment type="caution">
    <text evidence="1">The sequence shown here is derived from an EMBL/GenBank/DDBJ whole genome shotgun (WGS) entry which is preliminary data.</text>
</comment>
<dbReference type="AlphaFoldDB" id="A0A815QLF9"/>
<dbReference type="Proteomes" id="UP000663852">
    <property type="component" value="Unassembled WGS sequence"/>
</dbReference>
<name>A0A815QLF9_ADIRI</name>
<protein>
    <submittedName>
        <fullName evidence="1">Uncharacterized protein</fullName>
    </submittedName>
</protein>
<dbReference type="InterPro" id="IPR011050">
    <property type="entry name" value="Pectin_lyase_fold/virulence"/>
</dbReference>
<evidence type="ECO:0000313" key="1">
    <source>
        <dbReference type="EMBL" id="CAF1464860.1"/>
    </source>
</evidence>
<reference evidence="1" key="1">
    <citation type="submission" date="2021-02" db="EMBL/GenBank/DDBJ databases">
        <authorList>
            <person name="Nowell W R."/>
        </authorList>
    </citation>
    <scope>NUCLEOTIDE SEQUENCE</scope>
</reference>
<dbReference type="EMBL" id="CAJNOJ010000486">
    <property type="protein sequence ID" value="CAF1464860.1"/>
    <property type="molecule type" value="Genomic_DNA"/>
</dbReference>
<dbReference type="SUPFAM" id="SSF51126">
    <property type="entry name" value="Pectin lyase-like"/>
    <property type="match status" value="1"/>
</dbReference>